<proteinExistence type="predicted"/>
<sequence>MCLVLGTEKDLKQVQSKYSNSILIRTTARDRGGFQEKEKRFQAVPVKQGLKRFEENARILIEVNRWLNC</sequence>
<gene>
    <name evidence="1" type="ORF">EFB08_21295</name>
</gene>
<keyword evidence="2" id="KW-1185">Reference proteome</keyword>
<dbReference type="AlphaFoldDB" id="A0A3M9MCS5"/>
<organism evidence="1 2">
    <name type="scientific">Rufibacter latericius</name>
    <dbReference type="NCBI Taxonomy" id="2487040"/>
    <lineage>
        <taxon>Bacteria</taxon>
        <taxon>Pseudomonadati</taxon>
        <taxon>Bacteroidota</taxon>
        <taxon>Cytophagia</taxon>
        <taxon>Cytophagales</taxon>
        <taxon>Hymenobacteraceae</taxon>
        <taxon>Rufibacter</taxon>
    </lineage>
</organism>
<accession>A0A3M9MCS5</accession>
<evidence type="ECO:0000313" key="1">
    <source>
        <dbReference type="EMBL" id="RNI22633.1"/>
    </source>
</evidence>
<evidence type="ECO:0000313" key="2">
    <source>
        <dbReference type="Proteomes" id="UP000272117"/>
    </source>
</evidence>
<protein>
    <submittedName>
        <fullName evidence="1">Uncharacterized protein</fullName>
    </submittedName>
</protein>
<dbReference type="Proteomes" id="UP000272117">
    <property type="component" value="Unassembled WGS sequence"/>
</dbReference>
<name>A0A3M9MCS5_9BACT</name>
<comment type="caution">
    <text evidence="1">The sequence shown here is derived from an EMBL/GenBank/DDBJ whole genome shotgun (WGS) entry which is preliminary data.</text>
</comment>
<dbReference type="EMBL" id="RJJD01000021">
    <property type="protein sequence ID" value="RNI22633.1"/>
    <property type="molecule type" value="Genomic_DNA"/>
</dbReference>
<reference evidence="1 2" key="1">
    <citation type="submission" date="2018-11" db="EMBL/GenBank/DDBJ databases">
        <title>Rufibacter latericius sp. nov., isolated from water in Baiyang Lake.</title>
        <authorList>
            <person name="Yang Y."/>
        </authorList>
    </citation>
    <scope>NUCLEOTIDE SEQUENCE [LARGE SCALE GENOMIC DNA]</scope>
    <source>
        <strain evidence="1 2">R-22-1c-1</strain>
    </source>
</reference>